<dbReference type="Pfam" id="PF04082">
    <property type="entry name" value="Fungal_trans"/>
    <property type="match status" value="1"/>
</dbReference>
<name>A0A9N9PUB2_9HELO</name>
<evidence type="ECO:0000256" key="1">
    <source>
        <dbReference type="ARBA" id="ARBA00004123"/>
    </source>
</evidence>
<dbReference type="GO" id="GO:0005634">
    <property type="term" value="C:nucleus"/>
    <property type="evidence" value="ECO:0007669"/>
    <property type="project" value="UniProtKB-SubCell"/>
</dbReference>
<feature type="compositionally biased region" description="Basic and acidic residues" evidence="6">
    <location>
        <begin position="478"/>
        <end position="487"/>
    </location>
</feature>
<keyword evidence="2" id="KW-0479">Metal-binding</keyword>
<evidence type="ECO:0000256" key="4">
    <source>
        <dbReference type="ARBA" id="ARBA00023163"/>
    </source>
</evidence>
<dbReference type="AlphaFoldDB" id="A0A9N9PUB2"/>
<comment type="caution">
    <text evidence="8">The sequence shown here is derived from an EMBL/GenBank/DDBJ whole genome shotgun (WGS) entry which is preliminary data.</text>
</comment>
<reference evidence="8" key="1">
    <citation type="submission" date="2021-07" db="EMBL/GenBank/DDBJ databases">
        <authorList>
            <person name="Durling M."/>
        </authorList>
    </citation>
    <scope>NUCLEOTIDE SEQUENCE</scope>
</reference>
<dbReference type="InterPro" id="IPR007219">
    <property type="entry name" value="XnlR_reg_dom"/>
</dbReference>
<evidence type="ECO:0000313" key="9">
    <source>
        <dbReference type="Proteomes" id="UP000696280"/>
    </source>
</evidence>
<keyword evidence="3" id="KW-0805">Transcription regulation</keyword>
<feature type="compositionally biased region" description="Basic and acidic residues" evidence="6">
    <location>
        <begin position="106"/>
        <end position="117"/>
    </location>
</feature>
<dbReference type="GO" id="GO:0008270">
    <property type="term" value="F:zinc ion binding"/>
    <property type="evidence" value="ECO:0007669"/>
    <property type="project" value="InterPro"/>
</dbReference>
<gene>
    <name evidence="8" type="ORF">HYFRA_00008886</name>
</gene>
<feature type="compositionally biased region" description="Polar residues" evidence="6">
    <location>
        <begin position="280"/>
        <end position="308"/>
    </location>
</feature>
<dbReference type="InterPro" id="IPR036864">
    <property type="entry name" value="Zn2-C6_fun-type_DNA-bd_sf"/>
</dbReference>
<keyword evidence="5" id="KW-0539">Nucleus</keyword>
<dbReference type="OrthoDB" id="5426798at2759"/>
<keyword evidence="9" id="KW-1185">Reference proteome</keyword>
<evidence type="ECO:0000313" key="8">
    <source>
        <dbReference type="EMBL" id="CAG8956030.1"/>
    </source>
</evidence>
<dbReference type="InterPro" id="IPR050815">
    <property type="entry name" value="TF_fung"/>
</dbReference>
<dbReference type="InterPro" id="IPR001138">
    <property type="entry name" value="Zn2Cys6_DnaBD"/>
</dbReference>
<evidence type="ECO:0000256" key="6">
    <source>
        <dbReference type="SAM" id="MobiDB-lite"/>
    </source>
</evidence>
<feature type="compositionally biased region" description="Basic and acidic residues" evidence="6">
    <location>
        <begin position="265"/>
        <end position="278"/>
    </location>
</feature>
<dbReference type="PANTHER" id="PTHR47338:SF11">
    <property type="entry name" value="ZN(II)2CYS6 TRANSCRIPTION FACTOR (EUROFUNG)"/>
    <property type="match status" value="1"/>
</dbReference>
<dbReference type="GO" id="GO:0003677">
    <property type="term" value="F:DNA binding"/>
    <property type="evidence" value="ECO:0007669"/>
    <property type="project" value="InterPro"/>
</dbReference>
<proteinExistence type="predicted"/>
<dbReference type="Pfam" id="PF00172">
    <property type="entry name" value="Zn_clus"/>
    <property type="match status" value="1"/>
</dbReference>
<protein>
    <recommendedName>
        <fullName evidence="7">Zn(2)-C6 fungal-type domain-containing protein</fullName>
    </recommendedName>
</protein>
<dbReference type="CDD" id="cd12148">
    <property type="entry name" value="fungal_TF_MHR"/>
    <property type="match status" value="1"/>
</dbReference>
<accession>A0A9N9PUB2</accession>
<dbReference type="PROSITE" id="PS50048">
    <property type="entry name" value="ZN2_CY6_FUNGAL_2"/>
    <property type="match status" value="1"/>
</dbReference>
<feature type="region of interest" description="Disordered" evidence="6">
    <location>
        <begin position="235"/>
        <end position="353"/>
    </location>
</feature>
<evidence type="ECO:0000259" key="7">
    <source>
        <dbReference type="PROSITE" id="PS50048"/>
    </source>
</evidence>
<dbReference type="GO" id="GO:0000981">
    <property type="term" value="F:DNA-binding transcription factor activity, RNA polymerase II-specific"/>
    <property type="evidence" value="ECO:0007669"/>
    <property type="project" value="InterPro"/>
</dbReference>
<dbReference type="Proteomes" id="UP000696280">
    <property type="component" value="Unassembled WGS sequence"/>
</dbReference>
<feature type="compositionally biased region" description="Low complexity" evidence="6">
    <location>
        <begin position="167"/>
        <end position="183"/>
    </location>
</feature>
<evidence type="ECO:0000256" key="5">
    <source>
        <dbReference type="ARBA" id="ARBA00023242"/>
    </source>
</evidence>
<feature type="compositionally biased region" description="Polar residues" evidence="6">
    <location>
        <begin position="133"/>
        <end position="147"/>
    </location>
</feature>
<dbReference type="SMART" id="SM00066">
    <property type="entry name" value="GAL4"/>
    <property type="match status" value="1"/>
</dbReference>
<keyword evidence="4" id="KW-0804">Transcription</keyword>
<feature type="domain" description="Zn(2)-C6 fungal-type" evidence="7">
    <location>
        <begin position="419"/>
        <end position="449"/>
    </location>
</feature>
<dbReference type="PANTHER" id="PTHR47338">
    <property type="entry name" value="ZN(II)2CYS6 TRANSCRIPTION FACTOR (EUROFUNG)-RELATED"/>
    <property type="match status" value="1"/>
</dbReference>
<dbReference type="EMBL" id="CAJVRL010000067">
    <property type="protein sequence ID" value="CAG8956030.1"/>
    <property type="molecule type" value="Genomic_DNA"/>
</dbReference>
<comment type="subcellular location">
    <subcellularLocation>
        <location evidence="1">Nucleus</location>
    </subcellularLocation>
</comment>
<dbReference type="SUPFAM" id="SSF57701">
    <property type="entry name" value="Zn2/Cys6 DNA-binding domain"/>
    <property type="match status" value="1"/>
</dbReference>
<dbReference type="PROSITE" id="PS00463">
    <property type="entry name" value="ZN2_CY6_FUNGAL_1"/>
    <property type="match status" value="1"/>
</dbReference>
<dbReference type="CDD" id="cd00067">
    <property type="entry name" value="GAL4"/>
    <property type="match status" value="1"/>
</dbReference>
<feature type="region of interest" description="Disordered" evidence="6">
    <location>
        <begin position="106"/>
        <end position="206"/>
    </location>
</feature>
<evidence type="ECO:0000256" key="2">
    <source>
        <dbReference type="ARBA" id="ARBA00022723"/>
    </source>
</evidence>
<sequence length="1030" mass="115337">MSSSHPAIPQVFISQVLFIPSTSNRIIAASKPSYLFGTLHIAGQNLIPKSNLVFSYSQLSAAAFELNDPQFVNRLDITRTKSNMTQIYTQPYIASLNERPNTYERHQPRYYPHESTKSDGTLTHSERKGDKSWSPSHSPLSDVSRGSRTAEMYSTRPEASQKTSREQLPSLSSLFGSPSHQSGPQARPAHSPYSERQSPVFPSASPLDVRHLTTSAHTERPFSDGPSYFQRPVQQHTFHSRPDSRVERAVIAPPPPPSQTVNKPESPRYERLSIDKSRPQGPSVTAWSPRNQSSRPEYFSRDTSSSFRNHAESSHRSEELRTTYREVTHSVPATPSFPPTPASTVGGEVATSKDGLGPKIWTGTQFLPRFVRQAEVAGEGLCYFYDDGTHCKTVIDGEAVNAHWGVTKAGKPRKRLAIACITCREKKIKCDPDYPRCVQCEKFGRVCKFKNAPRGGQGTPDTPPADPEDVSRPPSSRADGESYKTVRENSPVSPRNMLRQSPELEAHPSKRQRTAYSHFTPVPSEGSPRPSAREDEPDNASFASHDIYRQWQVNPANAHPAMVSDLIDVFFRHVPESVSNMFPQGVLRSWILSGGEKSLDDLMLVYSVLAISGVFSRRTDCKALFAQYISIARYACENRRYSIQLVQSRLLLSLYYFAVNNTNDAWDFCGSALRAASGLKLNVELENSNEAYLQSFPYGLTRHGYAECRRRTFWSSFLIERFTGFCSGHLSMLNPEDIFLRLPSDDRSYESQMDVQNPFYDISTPTVSNTNWTIGSMGYTINMITIWGDVMANINRSSQRQTSSNAPFGAFYETTTRRLQAWHASLPKPFSFSSENVRRWTESNTLNTFITMHTLYHTTAMKLNRYVRLSNLNAAQHNHHVQVARYHAEALLSITDALVASRSSVPSSPVSHNHHTPNSRISTPFVGYAIVAAIDILTTSLTLSEVPGRLASFSGAQSVLAELAMGWQSAKNQQALVLERVRDLAELTTQGTATSFRFGAFRKVEGRESIFEMRDGMEKMFAKDFDCIYG</sequence>
<feature type="region of interest" description="Disordered" evidence="6">
    <location>
        <begin position="451"/>
        <end position="539"/>
    </location>
</feature>
<evidence type="ECO:0000256" key="3">
    <source>
        <dbReference type="ARBA" id="ARBA00023015"/>
    </source>
</evidence>
<dbReference type="SMART" id="SM00906">
    <property type="entry name" value="Fungal_trans"/>
    <property type="match status" value="1"/>
</dbReference>
<dbReference type="Gene3D" id="4.10.240.10">
    <property type="entry name" value="Zn(2)-C6 fungal-type DNA-binding domain"/>
    <property type="match status" value="1"/>
</dbReference>
<dbReference type="GO" id="GO:0006351">
    <property type="term" value="P:DNA-templated transcription"/>
    <property type="evidence" value="ECO:0007669"/>
    <property type="project" value="InterPro"/>
</dbReference>
<feature type="compositionally biased region" description="Basic and acidic residues" evidence="6">
    <location>
        <begin position="309"/>
        <end position="328"/>
    </location>
</feature>
<organism evidence="8 9">
    <name type="scientific">Hymenoscyphus fraxineus</name>
    <dbReference type="NCBI Taxonomy" id="746836"/>
    <lineage>
        <taxon>Eukaryota</taxon>
        <taxon>Fungi</taxon>
        <taxon>Dikarya</taxon>
        <taxon>Ascomycota</taxon>
        <taxon>Pezizomycotina</taxon>
        <taxon>Leotiomycetes</taxon>
        <taxon>Helotiales</taxon>
        <taxon>Helotiaceae</taxon>
        <taxon>Hymenoscyphus</taxon>
    </lineage>
</organism>